<dbReference type="STRING" id="39495.SAMN02745111_01919"/>
<reference evidence="2 3" key="1">
    <citation type="submission" date="2017-02" db="EMBL/GenBank/DDBJ databases">
        <authorList>
            <person name="Peterson S.W."/>
        </authorList>
    </citation>
    <scope>NUCLEOTIDE SEQUENCE [LARGE SCALE GENOMIC DNA]</scope>
    <source>
        <strain evidence="2 3">ATCC 35992</strain>
    </source>
</reference>
<dbReference type="OrthoDB" id="9788327at2"/>
<dbReference type="SUPFAM" id="SSF54001">
    <property type="entry name" value="Cysteine proteinases"/>
    <property type="match status" value="1"/>
</dbReference>
<evidence type="ECO:0000313" key="3">
    <source>
        <dbReference type="Proteomes" id="UP000190814"/>
    </source>
</evidence>
<sequence length="596" mass="67405">MVKTENKLLKKVCILGLSATMLAGMVLPMSDSFRKDTVITQADTSYDGEFSYGGKTYKYKNDGTDKIMLMSVTAGGELKIPSTVTIGGKKKTVSKLGEWFGAYQTFTKVVVPDTVTIIERRVFYAATMDSLKLSVNLESTGEWFASSSNVSSVECKSTKLNNLGDYCFYLNKGAKKIILGKYLVKLEANGNVLDLSTSDLTNVKEIYRGIRFDMTNVDTIKFGKTTFEIPSAYYVLNNSKLKNVYVNGTKVVCKSAKDILPDIVRKYYLLIEKSDFEYNYSADKAKYVITGLGHQYYGLNNKKKGTLPVEEEFDIALDLHDYIVKNYVYDTKKTVGPYTRVFICHEYSKCAYDGQMYAFLLECAGVEAETISSAELIPVSEAQKKQYAAEGKKYSYTLNGKYRIGKNGNHLWTLIKIGGKWTHVDVTTDRQINGYGCSLVSNMFDSEGIHCFPHFSEYANDEYTKKFYAFQNYSTMLTTPKETQYKGDLDKSGKWYRDTKDLQLLTSFIVQSDEDREMIRKAKNGALSITDKKAQSLNSGYTSGGVHIDVKLVEKRNGKWYSLIDADAADINFDNKYDVRDIMFMQRLFSKVDKNK</sequence>
<evidence type="ECO:0000256" key="1">
    <source>
        <dbReference type="SAM" id="SignalP"/>
    </source>
</evidence>
<organism evidence="2 3">
    <name type="scientific">Eubacterium uniforme</name>
    <dbReference type="NCBI Taxonomy" id="39495"/>
    <lineage>
        <taxon>Bacteria</taxon>
        <taxon>Bacillati</taxon>
        <taxon>Bacillota</taxon>
        <taxon>Clostridia</taxon>
        <taxon>Eubacteriales</taxon>
        <taxon>Eubacteriaceae</taxon>
        <taxon>Eubacterium</taxon>
    </lineage>
</organism>
<dbReference type="Proteomes" id="UP000190814">
    <property type="component" value="Unassembled WGS sequence"/>
</dbReference>
<dbReference type="InterPro" id="IPR032675">
    <property type="entry name" value="LRR_dom_sf"/>
</dbReference>
<keyword evidence="3" id="KW-1185">Reference proteome</keyword>
<dbReference type="EMBL" id="FUXZ01000012">
    <property type="protein sequence ID" value="SKA69815.1"/>
    <property type="molecule type" value="Genomic_DNA"/>
</dbReference>
<feature type="signal peptide" evidence="1">
    <location>
        <begin position="1"/>
        <end position="23"/>
    </location>
</feature>
<evidence type="ECO:0000313" key="2">
    <source>
        <dbReference type="EMBL" id="SKA69815.1"/>
    </source>
</evidence>
<proteinExistence type="predicted"/>
<dbReference type="InterPro" id="IPR038765">
    <property type="entry name" value="Papain-like_cys_pep_sf"/>
</dbReference>
<dbReference type="AlphaFoldDB" id="A0A1T4VYC1"/>
<protein>
    <submittedName>
        <fullName evidence="2">Leucine rich repeat-containing protein</fullName>
    </submittedName>
</protein>
<dbReference type="InterPro" id="IPR026906">
    <property type="entry name" value="LRR_5"/>
</dbReference>
<name>A0A1T4VYC1_9FIRM</name>
<dbReference type="Pfam" id="PF13306">
    <property type="entry name" value="LRR_5"/>
    <property type="match status" value="1"/>
</dbReference>
<dbReference type="RefSeq" id="WP_078766761.1">
    <property type="nucleotide sequence ID" value="NZ_FUXZ01000012.1"/>
</dbReference>
<dbReference type="Gene3D" id="3.80.10.10">
    <property type="entry name" value="Ribonuclease Inhibitor"/>
    <property type="match status" value="1"/>
</dbReference>
<keyword evidence="1" id="KW-0732">Signal</keyword>
<accession>A0A1T4VYC1</accession>
<feature type="chain" id="PRO_5039192788" evidence="1">
    <location>
        <begin position="24"/>
        <end position="596"/>
    </location>
</feature>
<gene>
    <name evidence="2" type="ORF">SAMN02745111_01919</name>
</gene>